<proteinExistence type="predicted"/>
<protein>
    <submittedName>
        <fullName evidence="1">Uncharacterized protein</fullName>
    </submittedName>
</protein>
<organism evidence="1 2">
    <name type="scientific">Candidatus Aeolococcus gillhamiae</name>
    <dbReference type="NCBI Taxonomy" id="3127015"/>
    <lineage>
        <taxon>Bacteria</taxon>
        <taxon>Bacillati</taxon>
        <taxon>Candidatus Dormiibacterota</taxon>
        <taxon>Candidatus Dormibacteria</taxon>
        <taxon>Candidatus Aeolococcales</taxon>
        <taxon>Candidatus Aeolococcaceae</taxon>
        <taxon>Candidatus Aeolococcus</taxon>
    </lineage>
</organism>
<sequence>MTTAVSSQATTTEVAVIPLVDVGRCGNVRQEFGDIESLAESGGAATREPRGLVGLPAVRGRLRREVRGLATESEGFVGEA</sequence>
<evidence type="ECO:0000313" key="2">
    <source>
        <dbReference type="Proteomes" id="UP000606991"/>
    </source>
</evidence>
<name>A0A934JXQ6_9BACT</name>
<dbReference type="RefSeq" id="WP_337308376.1">
    <property type="nucleotide sequence ID" value="NZ_JAEKNS010000003.1"/>
</dbReference>
<reference evidence="1 2" key="1">
    <citation type="submission" date="2020-10" db="EMBL/GenBank/DDBJ databases">
        <title>Ca. Dormibacterota MAGs.</title>
        <authorList>
            <person name="Montgomery K."/>
        </authorList>
    </citation>
    <scope>NUCLEOTIDE SEQUENCE [LARGE SCALE GENOMIC DNA]</scope>
    <source>
        <strain evidence="1">SC8812_S17_18</strain>
    </source>
</reference>
<dbReference type="EMBL" id="JAEKNS010000003">
    <property type="protein sequence ID" value="MBJ7593263.1"/>
    <property type="molecule type" value="Genomic_DNA"/>
</dbReference>
<comment type="caution">
    <text evidence="1">The sequence shown here is derived from an EMBL/GenBank/DDBJ whole genome shotgun (WGS) entry which is preliminary data.</text>
</comment>
<evidence type="ECO:0000313" key="1">
    <source>
        <dbReference type="EMBL" id="MBJ7593263.1"/>
    </source>
</evidence>
<dbReference type="AlphaFoldDB" id="A0A934JXQ6"/>
<gene>
    <name evidence="1" type="ORF">JF886_00135</name>
</gene>
<dbReference type="Proteomes" id="UP000606991">
    <property type="component" value="Unassembled WGS sequence"/>
</dbReference>
<accession>A0A934JXQ6</accession>